<dbReference type="SUPFAM" id="SSF46565">
    <property type="entry name" value="Chaperone J-domain"/>
    <property type="match status" value="1"/>
</dbReference>
<dbReference type="Gene3D" id="1.10.287.110">
    <property type="entry name" value="DnaJ domain"/>
    <property type="match status" value="1"/>
</dbReference>
<name>L8HJ30_ACACF</name>
<dbReference type="InterPro" id="IPR001623">
    <property type="entry name" value="DnaJ_domain"/>
</dbReference>
<keyword evidence="2" id="KW-1133">Transmembrane helix</keyword>
<keyword evidence="2" id="KW-0472">Membrane</keyword>
<dbReference type="PRINTS" id="PR00625">
    <property type="entry name" value="JDOMAIN"/>
</dbReference>
<organism evidence="4 5">
    <name type="scientific">Acanthamoeba castellanii (strain ATCC 30010 / Neff)</name>
    <dbReference type="NCBI Taxonomy" id="1257118"/>
    <lineage>
        <taxon>Eukaryota</taxon>
        <taxon>Amoebozoa</taxon>
        <taxon>Discosea</taxon>
        <taxon>Longamoebia</taxon>
        <taxon>Centramoebida</taxon>
        <taxon>Acanthamoebidae</taxon>
        <taxon>Acanthamoeba</taxon>
    </lineage>
</organism>
<dbReference type="VEuPathDB" id="AmoebaDB:ACA1_289800"/>
<dbReference type="PROSITE" id="PS00636">
    <property type="entry name" value="DNAJ_1"/>
    <property type="match status" value="1"/>
</dbReference>
<feature type="transmembrane region" description="Helical" evidence="2">
    <location>
        <begin position="330"/>
        <end position="349"/>
    </location>
</feature>
<keyword evidence="2" id="KW-0812">Transmembrane</keyword>
<dbReference type="SMART" id="SM00271">
    <property type="entry name" value="DnaJ"/>
    <property type="match status" value="1"/>
</dbReference>
<evidence type="ECO:0000256" key="1">
    <source>
        <dbReference type="SAM" id="MobiDB-lite"/>
    </source>
</evidence>
<feature type="domain" description="J" evidence="3">
    <location>
        <begin position="424"/>
        <end position="495"/>
    </location>
</feature>
<dbReference type="InterPro" id="IPR036869">
    <property type="entry name" value="J_dom_sf"/>
</dbReference>
<keyword evidence="5" id="KW-1185">Reference proteome</keyword>
<dbReference type="AlphaFoldDB" id="L8HJ30"/>
<protein>
    <submittedName>
        <fullName evidence="4">DnaJ domain containing protein</fullName>
    </submittedName>
</protein>
<feature type="transmembrane region" description="Helical" evidence="2">
    <location>
        <begin position="305"/>
        <end position="324"/>
    </location>
</feature>
<evidence type="ECO:0000259" key="3">
    <source>
        <dbReference type="PROSITE" id="PS50076"/>
    </source>
</evidence>
<sequence>MKRAQRPVRAWSMQHSRIPARQPSSPLLAGRVRLTAEARVEGGGSASTFTATLVLKRGYKPLNPYAVDFRLSPTDALNAFDKFHKQSWLSPLMTTLKTSSDVRPVFLPFWVFEASVKGTVSGEVGHRVLRPEYNIRTKRMEMRASMQWQPTNRHKMPLIKFHNNQPEMQVLASYAHKQEYAEAIKGQYIDAAKRMTSAMMEGPQGEKREVEPFEMFPSVARERLITDLKSYILHDGSEYLRILYSADDVRSVTIDFDFIGDIKPFPVYLPSYVVEYSYMGHNFRALVNGVNGQVGGEHHYSSFKVGGLTALGAIAGAAALGLDFLNIPSFISIGLASVVAGVAARYYPFYAAWRKEQRRVAEEALQKRQAHFSWESDSFWRDYGEHQRQQRDKEREEELRWQKSRQQQQHQRQQYQRTSVDPKGYYRLLELSGKEGTATEEEVKTAFRRLAMKYHPDMQKTEQEKKKNSEIFKRVVTAYQVLRDKTKRSNYDRYGTE</sequence>
<gene>
    <name evidence="4" type="ORF">ACA1_289800</name>
</gene>
<accession>L8HJ30</accession>
<feature type="region of interest" description="Disordered" evidence="1">
    <location>
        <begin position="385"/>
        <end position="418"/>
    </location>
</feature>
<dbReference type="OrthoDB" id="445556at2759"/>
<evidence type="ECO:0000256" key="2">
    <source>
        <dbReference type="SAM" id="Phobius"/>
    </source>
</evidence>
<dbReference type="GeneID" id="14926272"/>
<dbReference type="PROSITE" id="PS50076">
    <property type="entry name" value="DNAJ_2"/>
    <property type="match status" value="1"/>
</dbReference>
<dbReference type="STRING" id="1257118.L8HJ30"/>
<feature type="region of interest" description="Disordered" evidence="1">
    <location>
        <begin position="1"/>
        <end position="22"/>
    </location>
</feature>
<dbReference type="Pfam" id="PF00226">
    <property type="entry name" value="DnaJ"/>
    <property type="match status" value="1"/>
</dbReference>
<feature type="compositionally biased region" description="Basic and acidic residues" evidence="1">
    <location>
        <begin position="385"/>
        <end position="401"/>
    </location>
</feature>
<dbReference type="CDD" id="cd06257">
    <property type="entry name" value="DnaJ"/>
    <property type="match status" value="1"/>
</dbReference>
<dbReference type="InterPro" id="IPR050817">
    <property type="entry name" value="DjlA_DnaK_co-chaperone"/>
</dbReference>
<dbReference type="InterPro" id="IPR018253">
    <property type="entry name" value="DnaJ_domain_CS"/>
</dbReference>
<dbReference type="Proteomes" id="UP000011083">
    <property type="component" value="Unassembled WGS sequence"/>
</dbReference>
<dbReference type="PANTHER" id="PTHR24074">
    <property type="entry name" value="CO-CHAPERONE PROTEIN DJLA"/>
    <property type="match status" value="1"/>
</dbReference>
<evidence type="ECO:0000313" key="4">
    <source>
        <dbReference type="EMBL" id="ELR25227.1"/>
    </source>
</evidence>
<dbReference type="EMBL" id="KB007805">
    <property type="protein sequence ID" value="ELR25227.1"/>
    <property type="molecule type" value="Genomic_DNA"/>
</dbReference>
<evidence type="ECO:0000313" key="5">
    <source>
        <dbReference type="Proteomes" id="UP000011083"/>
    </source>
</evidence>
<dbReference type="OMA" id="YSLRKMY"/>
<dbReference type="KEGG" id="acan:ACA1_289800"/>
<proteinExistence type="predicted"/>
<dbReference type="RefSeq" id="XP_004367982.1">
    <property type="nucleotide sequence ID" value="XM_004367925.1"/>
</dbReference>
<reference evidence="4 5" key="1">
    <citation type="journal article" date="2013" name="Genome Biol.">
        <title>Genome of Acanthamoeba castellanii highlights extensive lateral gene transfer and early evolution of tyrosine kinase signaling.</title>
        <authorList>
            <person name="Clarke M."/>
            <person name="Lohan A.J."/>
            <person name="Liu B."/>
            <person name="Lagkouvardos I."/>
            <person name="Roy S."/>
            <person name="Zafar N."/>
            <person name="Bertelli C."/>
            <person name="Schilde C."/>
            <person name="Kianianmomeni A."/>
            <person name="Burglin T.R."/>
            <person name="Frech C."/>
            <person name="Turcotte B."/>
            <person name="Kopec K.O."/>
            <person name="Synnott J.M."/>
            <person name="Choo C."/>
            <person name="Paponov I."/>
            <person name="Finkler A."/>
            <person name="Soon Heng Tan C."/>
            <person name="Hutchins A.P."/>
            <person name="Weinmeier T."/>
            <person name="Rattei T."/>
            <person name="Chu J.S."/>
            <person name="Gimenez G."/>
            <person name="Irimia M."/>
            <person name="Rigden D.J."/>
            <person name="Fitzpatrick D.A."/>
            <person name="Lorenzo-Morales J."/>
            <person name="Bateman A."/>
            <person name="Chiu C.H."/>
            <person name="Tang P."/>
            <person name="Hegemann P."/>
            <person name="Fromm H."/>
            <person name="Raoult D."/>
            <person name="Greub G."/>
            <person name="Miranda-Saavedra D."/>
            <person name="Chen N."/>
            <person name="Nash P."/>
            <person name="Ginger M.L."/>
            <person name="Horn M."/>
            <person name="Schaap P."/>
            <person name="Caler L."/>
            <person name="Loftus B."/>
        </authorList>
    </citation>
    <scope>NUCLEOTIDE SEQUENCE [LARGE SCALE GENOMIC DNA]</scope>
    <source>
        <strain evidence="4 5">Neff</strain>
    </source>
</reference>
<feature type="compositionally biased region" description="Low complexity" evidence="1">
    <location>
        <begin position="404"/>
        <end position="417"/>
    </location>
</feature>